<comment type="caution">
    <text evidence="2">The sequence shown here is derived from an EMBL/GenBank/DDBJ whole genome shotgun (WGS) entry which is preliminary data.</text>
</comment>
<reference evidence="2" key="1">
    <citation type="submission" date="2020-12" db="EMBL/GenBank/DDBJ databases">
        <title>Sanguibacter suaedae sp. nov., isolated from Suaeda aralocaspica.</title>
        <authorList>
            <person name="Ma Q."/>
        </authorList>
    </citation>
    <scope>NUCLEOTIDE SEQUENCE</scope>
    <source>
        <strain evidence="2">YZGR15</strain>
    </source>
</reference>
<keyword evidence="3" id="KW-1185">Reference proteome</keyword>
<gene>
    <name evidence="2" type="ORF">JAV76_01855</name>
</gene>
<dbReference type="Proteomes" id="UP000602087">
    <property type="component" value="Unassembled WGS sequence"/>
</dbReference>
<organism evidence="2 3">
    <name type="scientific">Sanguibacter suaedae</name>
    <dbReference type="NCBI Taxonomy" id="2795737"/>
    <lineage>
        <taxon>Bacteria</taxon>
        <taxon>Bacillati</taxon>
        <taxon>Actinomycetota</taxon>
        <taxon>Actinomycetes</taxon>
        <taxon>Micrococcales</taxon>
        <taxon>Sanguibacteraceae</taxon>
        <taxon>Sanguibacter</taxon>
    </lineage>
</organism>
<dbReference type="Gene3D" id="3.20.80.10">
    <property type="entry name" value="Regulatory factor, effector binding domain"/>
    <property type="match status" value="1"/>
</dbReference>
<dbReference type="EMBL" id="JAEINH010000001">
    <property type="protein sequence ID" value="MBI9113756.1"/>
    <property type="molecule type" value="Genomic_DNA"/>
</dbReference>
<dbReference type="SMART" id="SM00871">
    <property type="entry name" value="AraC_E_bind"/>
    <property type="match status" value="1"/>
</dbReference>
<accession>A0A934MA14</accession>
<evidence type="ECO:0000313" key="3">
    <source>
        <dbReference type="Proteomes" id="UP000602087"/>
    </source>
</evidence>
<dbReference type="Pfam" id="PF06445">
    <property type="entry name" value="GyrI-like"/>
    <property type="match status" value="1"/>
</dbReference>
<evidence type="ECO:0000259" key="1">
    <source>
        <dbReference type="SMART" id="SM00871"/>
    </source>
</evidence>
<evidence type="ECO:0000313" key="2">
    <source>
        <dbReference type="EMBL" id="MBI9113756.1"/>
    </source>
</evidence>
<sequence>MTDAQQPPTPELITVDGTPTMVVRGVVPMSELPSFFDRSFSALGEELGRLGTEPAGPPFSYNVRLPTDTSDLEVGFPVREPVEPTGDVVPSSLPGGRVATVLYQGGYDGLVQAWTRLHEWVAQQGLGVTSGSWEVYLNEPTPDGDPDANRTQLYQPVTDV</sequence>
<dbReference type="InterPro" id="IPR011256">
    <property type="entry name" value="Reg_factor_effector_dom_sf"/>
</dbReference>
<dbReference type="AlphaFoldDB" id="A0A934MA14"/>
<dbReference type="InterPro" id="IPR010499">
    <property type="entry name" value="AraC_E-bd"/>
</dbReference>
<protein>
    <submittedName>
        <fullName evidence="2">GyrI-like domain-containing protein</fullName>
    </submittedName>
</protein>
<dbReference type="RefSeq" id="WP_198732306.1">
    <property type="nucleotide sequence ID" value="NZ_JAEINH010000001.1"/>
</dbReference>
<proteinExistence type="predicted"/>
<name>A0A934MA14_9MICO</name>
<dbReference type="InterPro" id="IPR029442">
    <property type="entry name" value="GyrI-like"/>
</dbReference>
<dbReference type="SUPFAM" id="SSF55136">
    <property type="entry name" value="Probable bacterial effector-binding domain"/>
    <property type="match status" value="1"/>
</dbReference>
<feature type="domain" description="AraC effector-binding" evidence="1">
    <location>
        <begin position="8"/>
        <end position="158"/>
    </location>
</feature>